<organism evidence="1 2">
    <name type="scientific">Candidatus Magnetoglobus multicellularis str. Araruama</name>
    <dbReference type="NCBI Taxonomy" id="890399"/>
    <lineage>
        <taxon>Bacteria</taxon>
        <taxon>Pseudomonadati</taxon>
        <taxon>Thermodesulfobacteriota</taxon>
        <taxon>Desulfobacteria</taxon>
        <taxon>Desulfobacterales</taxon>
        <taxon>Desulfobacteraceae</taxon>
        <taxon>Candidatus Magnetoglobus</taxon>
    </lineage>
</organism>
<dbReference type="NCBIfam" id="TIGR03831">
    <property type="entry name" value="YgiT_finger"/>
    <property type="match status" value="1"/>
</dbReference>
<reference evidence="2" key="1">
    <citation type="submission" date="2012-11" db="EMBL/GenBank/DDBJ databases">
        <authorList>
            <person name="Lucero-Rivera Y.E."/>
            <person name="Tovar-Ramirez D."/>
        </authorList>
    </citation>
    <scope>NUCLEOTIDE SEQUENCE [LARGE SCALE GENOMIC DNA]</scope>
    <source>
        <strain evidence="2">Araruama</strain>
    </source>
</reference>
<name>A0A1V1P3I8_9BACT</name>
<accession>A0A1V1P3I8</accession>
<dbReference type="Gene3D" id="3.10.20.860">
    <property type="match status" value="1"/>
</dbReference>
<evidence type="ECO:0000313" key="1">
    <source>
        <dbReference type="EMBL" id="ETR69371.1"/>
    </source>
</evidence>
<comment type="caution">
    <text evidence="1">The sequence shown here is derived from an EMBL/GenBank/DDBJ whole genome shotgun (WGS) entry which is preliminary data.</text>
</comment>
<evidence type="ECO:0008006" key="3">
    <source>
        <dbReference type="Google" id="ProtNLM"/>
    </source>
</evidence>
<sequence length="82" mass="9008">MNIVKNKICKACRSGELINNEVTQSFEREGLNVKIDGIPALVCRKCGQIYFKPGLADKINLAANHLFMLSEAKHAGEYKAAA</sequence>
<evidence type="ECO:0000313" key="2">
    <source>
        <dbReference type="Proteomes" id="UP000189670"/>
    </source>
</evidence>
<gene>
    <name evidence="1" type="ORF">OMM_09656</name>
</gene>
<proteinExistence type="predicted"/>
<protein>
    <recommendedName>
        <fullName evidence="3">YgiT-type zinc finger domain-containing protein</fullName>
    </recommendedName>
</protein>
<dbReference type="Proteomes" id="UP000189670">
    <property type="component" value="Unassembled WGS sequence"/>
</dbReference>
<dbReference type="InterPro" id="IPR022453">
    <property type="entry name" value="Znf_MqsA-type"/>
</dbReference>
<dbReference type="AlphaFoldDB" id="A0A1V1P3I8"/>
<dbReference type="EMBL" id="ATBP01000661">
    <property type="protein sequence ID" value="ETR69371.1"/>
    <property type="molecule type" value="Genomic_DNA"/>
</dbReference>